<evidence type="ECO:0000313" key="3">
    <source>
        <dbReference type="Proteomes" id="UP000095282"/>
    </source>
</evidence>
<dbReference type="InterPro" id="IPR002542">
    <property type="entry name" value="T20D4.11-like_dom"/>
</dbReference>
<dbReference type="WBParaSite" id="Csp11.Scaffold630.g21700.t2">
    <property type="protein sequence ID" value="Csp11.Scaffold630.g21700.t2"/>
    <property type="gene ID" value="Csp11.Scaffold630.g21700"/>
</dbReference>
<protein>
    <submittedName>
        <fullName evidence="4">DUF19 domain-containing protein</fullName>
    </submittedName>
</protein>
<feature type="domain" description="T20D4.11-like" evidence="2">
    <location>
        <begin position="115"/>
        <end position="257"/>
    </location>
</feature>
<keyword evidence="1" id="KW-0732">Signal</keyword>
<feature type="domain" description="T20D4.11-like" evidence="2">
    <location>
        <begin position="320"/>
        <end position="457"/>
    </location>
</feature>
<evidence type="ECO:0000256" key="1">
    <source>
        <dbReference type="SAM" id="SignalP"/>
    </source>
</evidence>
<feature type="chain" id="PRO_5009309673" evidence="1">
    <location>
        <begin position="20"/>
        <end position="675"/>
    </location>
</feature>
<dbReference type="AlphaFoldDB" id="A0A1I7V2C5"/>
<sequence>MLRFQTPLLFSFLVHFVCSLPLSIVTNPEVIPCLLKFYDAAYKGSFNCTKAFDFFSEVPSIKQEAYTSGKSCFLEVIEDKCTPSQSTFLSKNYDQLVGILTEKPVNGTSCDDFYYKYNALKCSPYLADFTMKAMTLATNPDVKFVNNSKVWEMIDICDEIENCISPVCYYEDYIKNTLLDSCEEIKLSVSDFSLCFDKMIKNVPSPSDYPCLEGKYSSFEKKTVEMFTVKKICMKQIMKDYCGEKAIVDFDKNAEIMMKADDPLIKHEALTTGKSCFMEVIKEKCNMPQYTFLSKNYDQLVDILTEKPANETNCDDIYYKFNAIKCEPILEIFSTFKFFLTFGSESVLVSKTRNWEMVRMCDRVEPCTKPVCYAKEADRKSWKKTCEETRLGVSDFASCIEKITVNPPKASEYPCLDGSGDITETVEMFTVKKICMKQIMKDYCGEKAIVDFDKNAEILDVLSIKEEAFTSGKDCFIEVIKKQCTMTEYTYLSKNYDQIVDRLTKKPDNETACDEYYYKYNGLKCDPIVKEFLVQKLESTLRPASILFKNTEIWKTVNMCDKLKSCSTSVCYMSETERNSIIDDCDEIRLGVSDFLFCIEKISINPPEVSEYPCLDGSPNEIHNTVEMLTGKKICMKQIMKDYCGEKAIVDFDKNAGIMVKALKDDDEKDNDLIL</sequence>
<dbReference type="Pfam" id="PF01579">
    <property type="entry name" value="DUF19"/>
    <property type="match status" value="4"/>
</dbReference>
<dbReference type="PANTHER" id="PTHR31897">
    <property type="entry name" value="PROTEIN CBG17011-RELATED"/>
    <property type="match status" value="1"/>
</dbReference>
<accession>A0A1I7V2C5</accession>
<dbReference type="Proteomes" id="UP000095282">
    <property type="component" value="Unplaced"/>
</dbReference>
<feature type="domain" description="T20D4.11-like" evidence="2">
    <location>
        <begin position="519"/>
        <end position="663"/>
    </location>
</feature>
<organism evidence="3 4">
    <name type="scientific">Caenorhabditis tropicalis</name>
    <dbReference type="NCBI Taxonomy" id="1561998"/>
    <lineage>
        <taxon>Eukaryota</taxon>
        <taxon>Metazoa</taxon>
        <taxon>Ecdysozoa</taxon>
        <taxon>Nematoda</taxon>
        <taxon>Chromadorea</taxon>
        <taxon>Rhabditida</taxon>
        <taxon>Rhabditina</taxon>
        <taxon>Rhabditomorpha</taxon>
        <taxon>Rhabditoidea</taxon>
        <taxon>Rhabditidae</taxon>
        <taxon>Peloderinae</taxon>
        <taxon>Caenorhabditis</taxon>
    </lineage>
</organism>
<name>A0A1I7V2C5_9PELO</name>
<proteinExistence type="predicted"/>
<reference evidence="4" key="1">
    <citation type="submission" date="2016-11" db="UniProtKB">
        <authorList>
            <consortium name="WormBaseParasite"/>
        </authorList>
    </citation>
    <scope>IDENTIFICATION</scope>
</reference>
<dbReference type="PANTHER" id="PTHR31897:SF6">
    <property type="entry name" value="DUF19 DOMAIN-CONTAINING PROTEIN"/>
    <property type="match status" value="1"/>
</dbReference>
<feature type="domain" description="T20D4.11-like" evidence="2">
    <location>
        <begin position="26"/>
        <end position="109"/>
    </location>
</feature>
<keyword evidence="3" id="KW-1185">Reference proteome</keyword>
<feature type="signal peptide" evidence="1">
    <location>
        <begin position="1"/>
        <end position="19"/>
    </location>
</feature>
<evidence type="ECO:0000259" key="2">
    <source>
        <dbReference type="Pfam" id="PF01579"/>
    </source>
</evidence>
<evidence type="ECO:0000313" key="4">
    <source>
        <dbReference type="WBParaSite" id="Csp11.Scaffold630.g21700.t2"/>
    </source>
</evidence>